<dbReference type="OMA" id="CELLMIV"/>
<dbReference type="AlphaFoldDB" id="A0A226DK60"/>
<evidence type="ECO:0000256" key="6">
    <source>
        <dbReference type="SAM" id="MobiDB-lite"/>
    </source>
</evidence>
<keyword evidence="9" id="KW-1185">Reference proteome</keyword>
<evidence type="ECO:0000313" key="8">
    <source>
        <dbReference type="EMBL" id="OXA44991.1"/>
    </source>
</evidence>
<evidence type="ECO:0000256" key="4">
    <source>
        <dbReference type="ARBA" id="ARBA00022833"/>
    </source>
</evidence>
<dbReference type="InterPro" id="IPR052035">
    <property type="entry name" value="ZnF_BED_domain_contain"/>
</dbReference>
<keyword evidence="5" id="KW-0539">Nucleus</keyword>
<dbReference type="STRING" id="158441.A0A226DK60"/>
<evidence type="ECO:0000313" key="9">
    <source>
        <dbReference type="Proteomes" id="UP000198287"/>
    </source>
</evidence>
<evidence type="ECO:0000259" key="7">
    <source>
        <dbReference type="Pfam" id="PF05699"/>
    </source>
</evidence>
<comment type="caution">
    <text evidence="8">The sequence shown here is derived from an EMBL/GenBank/DDBJ whole genome shotgun (WGS) entry which is preliminary data.</text>
</comment>
<feature type="region of interest" description="Disordered" evidence="6">
    <location>
        <begin position="80"/>
        <end position="125"/>
    </location>
</feature>
<dbReference type="PANTHER" id="PTHR46481">
    <property type="entry name" value="ZINC FINGER BED DOMAIN-CONTAINING PROTEIN 4"/>
    <property type="match status" value="1"/>
</dbReference>
<feature type="compositionally biased region" description="Basic and acidic residues" evidence="6">
    <location>
        <begin position="100"/>
        <end position="114"/>
    </location>
</feature>
<organism evidence="8 9">
    <name type="scientific">Folsomia candida</name>
    <name type="common">Springtail</name>
    <dbReference type="NCBI Taxonomy" id="158441"/>
    <lineage>
        <taxon>Eukaryota</taxon>
        <taxon>Metazoa</taxon>
        <taxon>Ecdysozoa</taxon>
        <taxon>Arthropoda</taxon>
        <taxon>Hexapoda</taxon>
        <taxon>Collembola</taxon>
        <taxon>Entomobryomorpha</taxon>
        <taxon>Isotomoidea</taxon>
        <taxon>Isotomidae</taxon>
        <taxon>Proisotominae</taxon>
        <taxon>Folsomia</taxon>
    </lineage>
</organism>
<dbReference type="GO" id="GO:0046983">
    <property type="term" value="F:protein dimerization activity"/>
    <property type="evidence" value="ECO:0007669"/>
    <property type="project" value="InterPro"/>
</dbReference>
<dbReference type="InterPro" id="IPR008906">
    <property type="entry name" value="HATC_C_dom"/>
</dbReference>
<evidence type="ECO:0000256" key="2">
    <source>
        <dbReference type="ARBA" id="ARBA00022723"/>
    </source>
</evidence>
<keyword evidence="2" id="KW-0479">Metal-binding</keyword>
<evidence type="ECO:0000256" key="5">
    <source>
        <dbReference type="ARBA" id="ARBA00023242"/>
    </source>
</evidence>
<keyword evidence="4" id="KW-0862">Zinc</keyword>
<reference evidence="8 9" key="1">
    <citation type="submission" date="2015-12" db="EMBL/GenBank/DDBJ databases">
        <title>The genome of Folsomia candida.</title>
        <authorList>
            <person name="Faddeeva A."/>
            <person name="Derks M.F."/>
            <person name="Anvar Y."/>
            <person name="Smit S."/>
            <person name="Van Straalen N."/>
            <person name="Roelofs D."/>
        </authorList>
    </citation>
    <scope>NUCLEOTIDE SEQUENCE [LARGE SCALE GENOMIC DNA]</scope>
    <source>
        <strain evidence="8 9">VU population</strain>
        <tissue evidence="8">Whole body</tissue>
    </source>
</reference>
<dbReference type="GO" id="GO:0005634">
    <property type="term" value="C:nucleus"/>
    <property type="evidence" value="ECO:0007669"/>
    <property type="project" value="UniProtKB-SubCell"/>
</dbReference>
<accession>A0A226DK60</accession>
<gene>
    <name evidence="8" type="ORF">Fcan01_20020</name>
</gene>
<dbReference type="GO" id="GO:0008270">
    <property type="term" value="F:zinc ion binding"/>
    <property type="evidence" value="ECO:0007669"/>
    <property type="project" value="UniProtKB-KW"/>
</dbReference>
<dbReference type="EMBL" id="LNIX01000018">
    <property type="protein sequence ID" value="OXA44991.1"/>
    <property type="molecule type" value="Genomic_DNA"/>
</dbReference>
<dbReference type="SUPFAM" id="SSF53098">
    <property type="entry name" value="Ribonuclease H-like"/>
    <property type="match status" value="1"/>
</dbReference>
<dbReference type="PANTHER" id="PTHR46481:SF10">
    <property type="entry name" value="ZINC FINGER BED DOMAIN-CONTAINING PROTEIN 39"/>
    <property type="match status" value="1"/>
</dbReference>
<feature type="domain" description="HAT C-terminal dimerisation" evidence="7">
    <location>
        <begin position="9"/>
        <end position="73"/>
    </location>
</feature>
<dbReference type="InterPro" id="IPR012337">
    <property type="entry name" value="RNaseH-like_sf"/>
</dbReference>
<evidence type="ECO:0000256" key="1">
    <source>
        <dbReference type="ARBA" id="ARBA00004123"/>
    </source>
</evidence>
<feature type="compositionally biased region" description="Acidic residues" evidence="6">
    <location>
        <begin position="115"/>
        <end position="125"/>
    </location>
</feature>
<evidence type="ECO:0000256" key="3">
    <source>
        <dbReference type="ARBA" id="ARBA00022771"/>
    </source>
</evidence>
<protein>
    <submittedName>
        <fullName evidence="8">Zinc finger BED domain-containing protein DAYSLEEPER</fullName>
    </submittedName>
</protein>
<proteinExistence type="predicted"/>
<dbReference type="Pfam" id="PF05699">
    <property type="entry name" value="Dimer_Tnp_hAT"/>
    <property type="match status" value="1"/>
</dbReference>
<comment type="subcellular location">
    <subcellularLocation>
        <location evidence="1">Nucleus</location>
    </subcellularLocation>
</comment>
<dbReference type="Proteomes" id="UP000198287">
    <property type="component" value="Unassembled WGS sequence"/>
</dbReference>
<keyword evidence="3" id="KW-0863">Zinc-finger</keyword>
<sequence>MPLVVDEEDSPLLFWKSQSSRFPTLSKMAKIYLAIPSTSGNVERLFSIAGAIARARRASIKTDTLEKLLCCRQYFRNSENTSDIEAPDLDPSNDPNPEPPKSDPSEEMHSSCKDSDEDSDIEDVE</sequence>
<name>A0A226DK60_FOLCA</name>